<sequence length="241" mass="26240">MQGVLISVDLNLKHAVIACDNKLYTAKLSENVASLQPGDLVEFSATDETDGEKNKTVKIDSVTHTDYKKYGIAIVSASSVDGHEIIDSKLNVKLCGEGPDAKSALDSLVELAKKSNANALINTELTVKALRFSGKHLFCYKANAAIIEGAEYHQQPGIKLDINEKVVRRNSPNEAMIRYIRVLLISVLLIILPCLLSLQQQGTLPTPLGSIACGIALGLSLFTGLFYSSRKQVAYLLRQKR</sequence>
<proteinExistence type="predicted"/>
<reference evidence="2 3" key="1">
    <citation type="submission" date="2011-01" db="EMBL/GenBank/DDBJ databases">
        <authorList>
            <person name="Weinstock G."/>
            <person name="Sodergren E."/>
            <person name="Clifton S."/>
            <person name="Fulton L."/>
            <person name="Fulton B."/>
            <person name="Courtney L."/>
            <person name="Fronick C."/>
            <person name="Harrison M."/>
            <person name="Strong C."/>
            <person name="Farmer C."/>
            <person name="Delahaunty K."/>
            <person name="Markovic C."/>
            <person name="Hall O."/>
            <person name="Minx P."/>
            <person name="Tomlinson C."/>
            <person name="Mitreva M."/>
            <person name="Hou S."/>
            <person name="Chen J."/>
            <person name="Wollam A."/>
            <person name="Pepin K.H."/>
            <person name="Johnson M."/>
            <person name="Bhonagiri V."/>
            <person name="Zhang X."/>
            <person name="Suruliraj S."/>
            <person name="Warren W."/>
            <person name="Chinwalla A."/>
            <person name="Mardis E.R."/>
            <person name="Wilson R.K."/>
        </authorList>
    </citation>
    <scope>NUCLEOTIDE SEQUENCE [LARGE SCALE GENOMIC DNA]</scope>
    <source>
        <strain evidence="3">DSM 22608 / JCM 16073 / KCTC 15190 / YIT 12066</strain>
    </source>
</reference>
<evidence type="ECO:0000313" key="3">
    <source>
        <dbReference type="Proteomes" id="UP000018458"/>
    </source>
</evidence>
<dbReference type="EMBL" id="AEVO01000067">
    <property type="protein sequence ID" value="EFY06898.1"/>
    <property type="molecule type" value="Genomic_DNA"/>
</dbReference>
<dbReference type="RefSeq" id="WP_009143498.1">
    <property type="nucleotide sequence ID" value="NZ_GL831003.1"/>
</dbReference>
<gene>
    <name evidence="2" type="ORF">HMPREF9444_01304</name>
</gene>
<keyword evidence="1" id="KW-0472">Membrane</keyword>
<feature type="transmembrane region" description="Helical" evidence="1">
    <location>
        <begin position="204"/>
        <end position="228"/>
    </location>
</feature>
<dbReference type="Proteomes" id="UP000018458">
    <property type="component" value="Unassembled WGS sequence"/>
</dbReference>
<keyword evidence="3" id="KW-1185">Reference proteome</keyword>
<accession>E8LKR0</accession>
<feature type="transmembrane region" description="Helical" evidence="1">
    <location>
        <begin position="179"/>
        <end position="198"/>
    </location>
</feature>
<comment type="caution">
    <text evidence="2">The sequence shown here is derived from an EMBL/GenBank/DDBJ whole genome shotgun (WGS) entry which is preliminary data.</text>
</comment>
<dbReference type="AlphaFoldDB" id="E8LKR0"/>
<protein>
    <submittedName>
        <fullName evidence="2">Uncharacterized protein</fullName>
    </submittedName>
</protein>
<name>E8LKR0_SUCHY</name>
<keyword evidence="1" id="KW-1133">Transmembrane helix</keyword>
<keyword evidence="1" id="KW-0812">Transmembrane</keyword>
<organism evidence="2 3">
    <name type="scientific">Succinatimonas hippei (strain DSM 22608 / JCM 16073 / KCTC 15190 / YIT 12066)</name>
    <dbReference type="NCBI Taxonomy" id="762983"/>
    <lineage>
        <taxon>Bacteria</taxon>
        <taxon>Pseudomonadati</taxon>
        <taxon>Pseudomonadota</taxon>
        <taxon>Gammaproteobacteria</taxon>
        <taxon>Aeromonadales</taxon>
        <taxon>Succinivibrionaceae</taxon>
        <taxon>Succinatimonas</taxon>
    </lineage>
</organism>
<dbReference type="HOGENOM" id="CLU_1151321_0_0_6"/>
<dbReference type="OrthoDB" id="10017159at2"/>
<evidence type="ECO:0000313" key="2">
    <source>
        <dbReference type="EMBL" id="EFY06898.1"/>
    </source>
</evidence>
<evidence type="ECO:0000256" key="1">
    <source>
        <dbReference type="SAM" id="Phobius"/>
    </source>
</evidence>